<protein>
    <submittedName>
        <fullName evidence="2">WSSV550</fullName>
    </submittedName>
</protein>
<accession>A0A2I6SCJ0</accession>
<organism evidence="2">
    <name type="scientific">White spot syndrome virus</name>
    <dbReference type="NCBI Taxonomy" id="342409"/>
    <lineage>
        <taxon>Viruses</taxon>
        <taxon>Viruses incertae sedis</taxon>
        <taxon>Naldaviricetes</taxon>
        <taxon>Nimaviridae</taxon>
        <taxon>Whispovirus</taxon>
    </lineage>
</organism>
<reference evidence="2" key="2">
    <citation type="journal article" date="2018" name="Genome Announc.">
        <title>First Report of a Complete Genome Sequence of White spot syndrome virus from India.</title>
        <authorList>
            <person name="Vinaya Kumar K."/>
            <person name="Shekhar M.S."/>
            <person name="Otta S.K."/>
            <person name="Karthic K."/>
            <person name="Ashok Kumar J."/>
            <person name="Gopikrishna G."/>
            <person name="Vijayan K.K."/>
        </authorList>
    </citation>
    <scope>NUCLEOTIDE SEQUENCE</scope>
    <source>
        <strain evidence="2">IN_AP4RU</strain>
    </source>
</reference>
<dbReference type="Proteomes" id="UP000267352">
    <property type="component" value="Segment"/>
</dbReference>
<feature type="region of interest" description="Disordered" evidence="1">
    <location>
        <begin position="1"/>
        <end position="37"/>
    </location>
</feature>
<dbReference type="EMBL" id="MG702567">
    <property type="protein sequence ID" value="AUO15280.1"/>
    <property type="molecule type" value="Genomic_DNA"/>
</dbReference>
<name>A0A2I6SCJ0_9VIRU</name>
<evidence type="ECO:0000256" key="1">
    <source>
        <dbReference type="SAM" id="MobiDB-lite"/>
    </source>
</evidence>
<reference evidence="2" key="1">
    <citation type="submission" date="2017-12" db="EMBL/GenBank/DDBJ databases">
        <authorList>
            <person name="Katneni V.K."/>
            <person name="Shekhar M.S."/>
            <person name="Otta S.K."/>
            <person name="Karthic K."/>
            <person name="Jangam A.K."/>
            <person name="Gopikrishna G."/>
            <person name="Vijayan K.K."/>
        </authorList>
    </citation>
    <scope>NUCLEOTIDE SEQUENCE [LARGE SCALE GENOMIC DNA]</scope>
    <source>
        <strain evidence="2">IN_AP4RU</strain>
    </source>
</reference>
<sequence length="59" mass="7017">MLQQQQPTHSAFLEQTRGRGGGVLGSGTEQTKDHVERMKRLDIKHDISRRQKYYYYYTQ</sequence>
<proteinExistence type="predicted"/>
<evidence type="ECO:0000313" key="2">
    <source>
        <dbReference type="EMBL" id="AUO15280.1"/>
    </source>
</evidence>